<feature type="compositionally biased region" description="Basic and acidic residues" evidence="1">
    <location>
        <begin position="13"/>
        <end position="29"/>
    </location>
</feature>
<protein>
    <submittedName>
        <fullName evidence="3">Uncharacterized protein</fullName>
    </submittedName>
</protein>
<evidence type="ECO:0000313" key="2">
    <source>
        <dbReference type="EMBL" id="MFB9075125.1"/>
    </source>
</evidence>
<evidence type="ECO:0000313" key="4">
    <source>
        <dbReference type="Proteomes" id="UP001589575"/>
    </source>
</evidence>
<reference evidence="3 4" key="1">
    <citation type="submission" date="2024-09" db="EMBL/GenBank/DDBJ databases">
        <authorList>
            <person name="Sun Q."/>
            <person name="Mori K."/>
        </authorList>
    </citation>
    <scope>NUCLEOTIDE SEQUENCE [LARGE SCALE GENOMIC DNA]</scope>
    <source>
        <strain evidence="3 4">CCM 7609</strain>
    </source>
</reference>
<dbReference type="EMBL" id="JBHMFI010000023">
    <property type="protein sequence ID" value="MFB9075331.1"/>
    <property type="molecule type" value="Genomic_DNA"/>
</dbReference>
<feature type="region of interest" description="Disordered" evidence="1">
    <location>
        <begin position="1"/>
        <end position="50"/>
    </location>
</feature>
<evidence type="ECO:0000256" key="1">
    <source>
        <dbReference type="SAM" id="MobiDB-lite"/>
    </source>
</evidence>
<organism evidence="3 4">
    <name type="scientific">Citricoccus parietis</name>
    <dbReference type="NCBI Taxonomy" id="592307"/>
    <lineage>
        <taxon>Bacteria</taxon>
        <taxon>Bacillati</taxon>
        <taxon>Actinomycetota</taxon>
        <taxon>Actinomycetes</taxon>
        <taxon>Micrococcales</taxon>
        <taxon>Micrococcaceae</taxon>
        <taxon>Citricoccus</taxon>
    </lineage>
</organism>
<accession>A0ABV5G8R5</accession>
<gene>
    <name evidence="2" type="ORF">ACFFX0_29685</name>
    <name evidence="3" type="ORF">ACFFX0_30840</name>
</gene>
<evidence type="ECO:0000313" key="3">
    <source>
        <dbReference type="EMBL" id="MFB9075331.1"/>
    </source>
</evidence>
<keyword evidence="4" id="KW-1185">Reference proteome</keyword>
<dbReference type="Proteomes" id="UP001589575">
    <property type="component" value="Unassembled WGS sequence"/>
</dbReference>
<comment type="caution">
    <text evidence="3">The sequence shown here is derived from an EMBL/GenBank/DDBJ whole genome shotgun (WGS) entry which is preliminary data.</text>
</comment>
<sequence>MPRGPSAGSGRCPPRDAEGRDARRRDGVRRGRPGCSQSVSRSSFAVLLVE</sequence>
<proteinExistence type="predicted"/>
<name>A0ABV5G8R5_9MICC</name>
<dbReference type="EMBL" id="JBHMFI010000014">
    <property type="protein sequence ID" value="MFB9075125.1"/>
    <property type="molecule type" value="Genomic_DNA"/>
</dbReference>